<dbReference type="GeneID" id="40333913"/>
<reference evidence="2 3" key="1">
    <citation type="journal article" date="2018" name="BMC Genomics">
        <title>Genomic comparison of Trypanosoma conorhini and Trypanosoma rangeli to Trypanosoma cruzi strains of high and low virulence.</title>
        <authorList>
            <person name="Bradwell K.R."/>
            <person name="Koparde V.N."/>
            <person name="Matveyev A.V."/>
            <person name="Serrano M.G."/>
            <person name="Alves J.M."/>
            <person name="Parikh H."/>
            <person name="Huang B."/>
            <person name="Lee V."/>
            <person name="Espinosa-Alvarez O."/>
            <person name="Ortiz P.A."/>
            <person name="Costa-Martins A.G."/>
            <person name="Teixeira M.M."/>
            <person name="Buck G.A."/>
        </authorList>
    </citation>
    <scope>NUCLEOTIDE SEQUENCE [LARGE SCALE GENOMIC DNA]</scope>
    <source>
        <strain evidence="2 3">AM80</strain>
    </source>
</reference>
<organism evidence="2 3">
    <name type="scientific">Trypanosoma rangeli</name>
    <dbReference type="NCBI Taxonomy" id="5698"/>
    <lineage>
        <taxon>Eukaryota</taxon>
        <taxon>Discoba</taxon>
        <taxon>Euglenozoa</taxon>
        <taxon>Kinetoplastea</taxon>
        <taxon>Metakinetoplastina</taxon>
        <taxon>Trypanosomatida</taxon>
        <taxon>Trypanosomatidae</taxon>
        <taxon>Trypanosoma</taxon>
        <taxon>Herpetosoma</taxon>
    </lineage>
</organism>
<dbReference type="OrthoDB" id="10419850at2759"/>
<feature type="non-terminal residue" evidence="2">
    <location>
        <position position="104"/>
    </location>
</feature>
<sequence length="104" mass="10924">MTHEARTAPPEAVGGPHAPVNQEDGARPLLERAAGEATPSIQTSEPPLPPEAVQEEDTQKVAHNAHGEEDVERCGWARSVMASFSSIVPPGGMLSTVFNIASIC</sequence>
<gene>
    <name evidence="2" type="ORF">TraAM80_09980</name>
</gene>
<dbReference type="Proteomes" id="UP000283634">
    <property type="component" value="Unassembled WGS sequence"/>
</dbReference>
<evidence type="ECO:0000313" key="3">
    <source>
        <dbReference type="Proteomes" id="UP000283634"/>
    </source>
</evidence>
<protein>
    <submittedName>
        <fullName evidence="2">Amino acid transporter</fullName>
    </submittedName>
</protein>
<feature type="region of interest" description="Disordered" evidence="1">
    <location>
        <begin position="1"/>
        <end position="52"/>
    </location>
</feature>
<dbReference type="VEuPathDB" id="TriTrypDB:TRSC58_06919"/>
<name>A0A3R7LYH0_TRYRA</name>
<comment type="caution">
    <text evidence="2">The sequence shown here is derived from an EMBL/GenBank/DDBJ whole genome shotgun (WGS) entry which is preliminary data.</text>
</comment>
<evidence type="ECO:0000313" key="2">
    <source>
        <dbReference type="EMBL" id="RNE96057.1"/>
    </source>
</evidence>
<accession>A0A3R7LYH0</accession>
<proteinExistence type="predicted"/>
<dbReference type="RefSeq" id="XP_029233510.1">
    <property type="nucleotide sequence ID" value="XM_029386633.1"/>
</dbReference>
<dbReference type="EMBL" id="MKGL01000751">
    <property type="protein sequence ID" value="RNE96057.1"/>
    <property type="molecule type" value="Genomic_DNA"/>
</dbReference>
<dbReference type="AlphaFoldDB" id="A0A3R7LYH0"/>
<evidence type="ECO:0000256" key="1">
    <source>
        <dbReference type="SAM" id="MobiDB-lite"/>
    </source>
</evidence>
<keyword evidence="3" id="KW-1185">Reference proteome</keyword>
<feature type="compositionally biased region" description="Basic and acidic residues" evidence="1">
    <location>
        <begin position="24"/>
        <end position="34"/>
    </location>
</feature>